<dbReference type="PANTHER" id="PTHR36450">
    <property type="entry name" value="THIOREDOXIN"/>
    <property type="match status" value="1"/>
</dbReference>
<dbReference type="InterPro" id="IPR005243">
    <property type="entry name" value="THIRX-like_proc"/>
</dbReference>
<organism evidence="2 3">
    <name type="scientific">Ornithinimicrobium pekingense</name>
    <dbReference type="NCBI Taxonomy" id="384677"/>
    <lineage>
        <taxon>Bacteria</taxon>
        <taxon>Bacillati</taxon>
        <taxon>Actinomycetota</taxon>
        <taxon>Actinomycetes</taxon>
        <taxon>Micrococcales</taxon>
        <taxon>Ornithinimicrobiaceae</taxon>
        <taxon>Ornithinimicrobium</taxon>
    </lineage>
</organism>
<dbReference type="Proteomes" id="UP000662111">
    <property type="component" value="Unassembled WGS sequence"/>
</dbReference>
<accession>A0ABQ2F574</accession>
<dbReference type="EMBL" id="BMLB01000002">
    <property type="protein sequence ID" value="GGK63149.1"/>
    <property type="molecule type" value="Genomic_DNA"/>
</dbReference>
<comment type="caution">
    <text evidence="2">The sequence shown here is derived from an EMBL/GenBank/DDBJ whole genome shotgun (WGS) entry which is preliminary data.</text>
</comment>
<evidence type="ECO:0000313" key="2">
    <source>
        <dbReference type="EMBL" id="GGK63149.1"/>
    </source>
</evidence>
<dbReference type="SUPFAM" id="SSF52833">
    <property type="entry name" value="Thioredoxin-like"/>
    <property type="match status" value="1"/>
</dbReference>
<protein>
    <recommendedName>
        <fullName evidence="1">Thioredoxin-like fold domain-containing protein</fullName>
    </recommendedName>
</protein>
<name>A0ABQ2F574_9MICO</name>
<dbReference type="InterPro" id="IPR036249">
    <property type="entry name" value="Thioredoxin-like_sf"/>
</dbReference>
<dbReference type="PIRSF" id="PIRSF037031">
    <property type="entry name" value="Redox_disulphide_2"/>
    <property type="match status" value="1"/>
</dbReference>
<dbReference type="NCBIfam" id="TIGR00412">
    <property type="entry name" value="redox_disulf_2"/>
    <property type="match status" value="1"/>
</dbReference>
<keyword evidence="3" id="KW-1185">Reference proteome</keyword>
<evidence type="ECO:0000313" key="3">
    <source>
        <dbReference type="Proteomes" id="UP000662111"/>
    </source>
</evidence>
<dbReference type="PANTHER" id="PTHR36450:SF1">
    <property type="entry name" value="THIOREDOXIN"/>
    <property type="match status" value="1"/>
</dbReference>
<dbReference type="Pfam" id="PF13192">
    <property type="entry name" value="Thioredoxin_3"/>
    <property type="match status" value="1"/>
</dbReference>
<sequence length="77" mass="8381">MHIKILGPGCRNCEALERETRAALDQLGVQASIEKVTAYPDIAAYGVMSTPGLVVDEDVLVYGRVPRRDEIAQLLSP</sequence>
<dbReference type="Gene3D" id="3.40.30.10">
    <property type="entry name" value="Glutaredoxin"/>
    <property type="match status" value="1"/>
</dbReference>
<evidence type="ECO:0000259" key="1">
    <source>
        <dbReference type="Pfam" id="PF13192"/>
    </source>
</evidence>
<dbReference type="InterPro" id="IPR012336">
    <property type="entry name" value="Thioredoxin-like_fold"/>
</dbReference>
<proteinExistence type="predicted"/>
<feature type="domain" description="Thioredoxin-like fold" evidence="1">
    <location>
        <begin position="1"/>
        <end position="75"/>
    </location>
</feature>
<dbReference type="RefSeq" id="WP_022920558.1">
    <property type="nucleotide sequence ID" value="NZ_BMLB01000002.1"/>
</dbReference>
<reference evidence="3" key="1">
    <citation type="journal article" date="2019" name="Int. J. Syst. Evol. Microbiol.">
        <title>The Global Catalogue of Microorganisms (GCM) 10K type strain sequencing project: providing services to taxonomists for standard genome sequencing and annotation.</title>
        <authorList>
            <consortium name="The Broad Institute Genomics Platform"/>
            <consortium name="The Broad Institute Genome Sequencing Center for Infectious Disease"/>
            <person name="Wu L."/>
            <person name="Ma J."/>
        </authorList>
    </citation>
    <scope>NUCLEOTIDE SEQUENCE [LARGE SCALE GENOMIC DNA]</scope>
    <source>
        <strain evidence="3">CGMCC 1.5362</strain>
    </source>
</reference>
<gene>
    <name evidence="2" type="ORF">GCM10011509_09390</name>
</gene>